<evidence type="ECO:0000259" key="4">
    <source>
        <dbReference type="Pfam" id="PF03328"/>
    </source>
</evidence>
<evidence type="ECO:0000256" key="2">
    <source>
        <dbReference type="ARBA" id="ARBA00022723"/>
    </source>
</evidence>
<dbReference type="GO" id="GO:0016829">
    <property type="term" value="F:lyase activity"/>
    <property type="evidence" value="ECO:0007669"/>
    <property type="project" value="UniProtKB-KW"/>
</dbReference>
<keyword evidence="3 5" id="KW-0456">Lyase</keyword>
<dbReference type="InterPro" id="IPR050251">
    <property type="entry name" value="HpcH-HpaI_aldolase"/>
</dbReference>
<dbReference type="Pfam" id="PF03328">
    <property type="entry name" value="HpcH_HpaI"/>
    <property type="match status" value="1"/>
</dbReference>
<dbReference type="InterPro" id="IPR015813">
    <property type="entry name" value="Pyrv/PenolPyrv_kinase-like_dom"/>
</dbReference>
<keyword evidence="6" id="KW-1185">Reference proteome</keyword>
<proteinExistence type="inferred from homology"/>
<evidence type="ECO:0000313" key="5">
    <source>
        <dbReference type="EMBL" id="MCX7569439.1"/>
    </source>
</evidence>
<dbReference type="InterPro" id="IPR040442">
    <property type="entry name" value="Pyrv_kinase-like_dom_sf"/>
</dbReference>
<organism evidence="5 6">
    <name type="scientific">Tumebacillus lacus</name>
    <dbReference type="NCBI Taxonomy" id="2995335"/>
    <lineage>
        <taxon>Bacteria</taxon>
        <taxon>Bacillati</taxon>
        <taxon>Bacillota</taxon>
        <taxon>Bacilli</taxon>
        <taxon>Bacillales</taxon>
        <taxon>Alicyclobacillaceae</taxon>
        <taxon>Tumebacillus</taxon>
    </lineage>
</organism>
<keyword evidence="2" id="KW-0479">Metal-binding</keyword>
<reference evidence="5 6" key="1">
    <citation type="submission" date="2022-11" db="EMBL/GenBank/DDBJ databases">
        <title>Study of microbial diversity in lake waters.</title>
        <authorList>
            <person name="Zhang J."/>
        </authorList>
    </citation>
    <scope>NUCLEOTIDE SEQUENCE [LARGE SCALE GENOMIC DNA]</scope>
    <source>
        <strain evidence="5 6">DT12</strain>
    </source>
</reference>
<feature type="domain" description="HpcH/HpaI aldolase/citrate lyase" evidence="4">
    <location>
        <begin position="15"/>
        <end position="238"/>
    </location>
</feature>
<sequence>MTTFKQRLRSEEKLYGTWVRIAHPVIVEVLGRSGLDFLQIDMEHAAIGTGELDRLLLAAKATGVPTMVRVPELGESVIGRALDLGATGIVVPRINSAEEAQQAVHAAFFAPVGQRGLGGACRANDYGAASFRQYAAEANERTTLILQIETKEAVERIDEILDASAAATDLYYIGPADLSQSLGVAGQFDDPLLQETIRWVARRIQKRGKAVGIHVPNPSMIPLFAEWGIRYFTGSFDSGLLAEGAKGWLHAMKQQKDREGGY</sequence>
<dbReference type="Gene3D" id="3.20.20.60">
    <property type="entry name" value="Phosphoenolpyruvate-binding domains"/>
    <property type="match status" value="1"/>
</dbReference>
<comment type="caution">
    <text evidence="5">The sequence shown here is derived from an EMBL/GenBank/DDBJ whole genome shotgun (WGS) entry which is preliminary data.</text>
</comment>
<protein>
    <submittedName>
        <fullName evidence="5">Aldolase/citrate lyase family protein</fullName>
    </submittedName>
</protein>
<dbReference type="PANTHER" id="PTHR30502:SF0">
    <property type="entry name" value="PHOSPHOENOLPYRUVATE CARBOXYLASE FAMILY PROTEIN"/>
    <property type="match status" value="1"/>
</dbReference>
<dbReference type="PANTHER" id="PTHR30502">
    <property type="entry name" value="2-KETO-3-DEOXY-L-RHAMNONATE ALDOLASE"/>
    <property type="match status" value="1"/>
</dbReference>
<evidence type="ECO:0000256" key="3">
    <source>
        <dbReference type="ARBA" id="ARBA00023239"/>
    </source>
</evidence>
<dbReference type="EMBL" id="JAPMLT010000002">
    <property type="protein sequence ID" value="MCX7569439.1"/>
    <property type="molecule type" value="Genomic_DNA"/>
</dbReference>
<evidence type="ECO:0000256" key="1">
    <source>
        <dbReference type="ARBA" id="ARBA00005568"/>
    </source>
</evidence>
<dbReference type="InterPro" id="IPR005000">
    <property type="entry name" value="Aldolase/citrate-lyase_domain"/>
</dbReference>
<name>A0ABT3WXP8_9BACL</name>
<gene>
    <name evidence="5" type="ORF">OS242_05655</name>
</gene>
<dbReference type="Proteomes" id="UP001208017">
    <property type="component" value="Unassembled WGS sequence"/>
</dbReference>
<accession>A0ABT3WXP8</accession>
<evidence type="ECO:0000313" key="6">
    <source>
        <dbReference type="Proteomes" id="UP001208017"/>
    </source>
</evidence>
<dbReference type="RefSeq" id="WP_267150681.1">
    <property type="nucleotide sequence ID" value="NZ_JAPMLT010000002.1"/>
</dbReference>
<comment type="similarity">
    <text evidence="1">Belongs to the HpcH/HpaI aldolase family.</text>
</comment>
<dbReference type="SUPFAM" id="SSF51621">
    <property type="entry name" value="Phosphoenolpyruvate/pyruvate domain"/>
    <property type="match status" value="1"/>
</dbReference>